<dbReference type="AlphaFoldDB" id="A0A3S2UJV7"/>
<proteinExistence type="predicted"/>
<dbReference type="Proteomes" id="UP000282759">
    <property type="component" value="Unassembled WGS sequence"/>
</dbReference>
<comment type="caution">
    <text evidence="2">The sequence shown here is derived from an EMBL/GenBank/DDBJ whole genome shotgun (WGS) entry which is preliminary data.</text>
</comment>
<accession>A0A3S2UJV7</accession>
<dbReference type="EMBL" id="SACK01000009">
    <property type="protein sequence ID" value="RVT98164.1"/>
    <property type="molecule type" value="Genomic_DNA"/>
</dbReference>
<keyword evidence="3" id="KW-1185">Reference proteome</keyword>
<name>A0A3S2UJV7_9SPHI</name>
<feature type="chain" id="PRO_5018685616" evidence="1">
    <location>
        <begin position="22"/>
        <end position="256"/>
    </location>
</feature>
<dbReference type="RefSeq" id="WP_127707334.1">
    <property type="nucleotide sequence ID" value="NZ_SACK01000009.1"/>
</dbReference>
<evidence type="ECO:0000313" key="2">
    <source>
        <dbReference type="EMBL" id="RVT98164.1"/>
    </source>
</evidence>
<gene>
    <name evidence="2" type="ORF">EOD41_17485</name>
</gene>
<protein>
    <submittedName>
        <fullName evidence="2">Uncharacterized protein</fullName>
    </submittedName>
</protein>
<keyword evidence="1" id="KW-0732">Signal</keyword>
<dbReference type="OrthoDB" id="877719at2"/>
<evidence type="ECO:0000256" key="1">
    <source>
        <dbReference type="SAM" id="SignalP"/>
    </source>
</evidence>
<reference evidence="2 3" key="1">
    <citation type="submission" date="2019-01" db="EMBL/GenBank/DDBJ databases">
        <authorList>
            <person name="Chen W.-M."/>
        </authorList>
    </citation>
    <scope>NUCLEOTIDE SEQUENCE [LARGE SCALE GENOMIC DNA]</scope>
    <source>
        <strain evidence="2 3">YBJ-36</strain>
    </source>
</reference>
<evidence type="ECO:0000313" key="3">
    <source>
        <dbReference type="Proteomes" id="UP000282759"/>
    </source>
</evidence>
<sequence>MKIPKLILLICYLPVFTAAQSVTKLEADLLRAFDRIDYWYQNRSNPGGDDSLENANVVFGKKLKNYTGKYSFTISHPFNQLTKAGLKVVTSADGLLRIYSWDTSLGGTMHKFRNIAQYKSGTKVYSTLLITDKAGFEPFYSDIYPINTEEKTYYLSINKSILSSAYLVQGVRVFTIEHDKLNINAKLIKTKSGLNYRLDVDSDLSADVNKGIGEQPELQFYPKTQALKVPLITSKGKITNKFIVYKFTGKYFERIK</sequence>
<feature type="signal peptide" evidence="1">
    <location>
        <begin position="1"/>
        <end position="21"/>
    </location>
</feature>
<organism evidence="2 3">
    <name type="scientific">Mucilaginibacter limnophilus</name>
    <dbReference type="NCBI Taxonomy" id="1932778"/>
    <lineage>
        <taxon>Bacteria</taxon>
        <taxon>Pseudomonadati</taxon>
        <taxon>Bacteroidota</taxon>
        <taxon>Sphingobacteriia</taxon>
        <taxon>Sphingobacteriales</taxon>
        <taxon>Sphingobacteriaceae</taxon>
        <taxon>Mucilaginibacter</taxon>
    </lineage>
</organism>